<dbReference type="SMART" id="SM00982">
    <property type="entry name" value="TRCF"/>
    <property type="match status" value="1"/>
</dbReference>
<dbReference type="Pfam" id="PF03461">
    <property type="entry name" value="TRCF"/>
    <property type="match status" value="1"/>
</dbReference>
<dbReference type="InterPro" id="IPR036101">
    <property type="entry name" value="CarD-like/TRCF_RID_sf"/>
</dbReference>
<evidence type="ECO:0000256" key="10">
    <source>
        <dbReference type="SAM" id="MobiDB-lite"/>
    </source>
</evidence>
<evidence type="ECO:0000256" key="6">
    <source>
        <dbReference type="ARBA" id="ARBA00022840"/>
    </source>
</evidence>
<evidence type="ECO:0000256" key="3">
    <source>
        <dbReference type="ARBA" id="ARBA00022763"/>
    </source>
</evidence>
<dbReference type="InterPro" id="IPR014001">
    <property type="entry name" value="Helicase_ATP-bd"/>
</dbReference>
<protein>
    <recommendedName>
        <fullName evidence="9">Transcription-repair-coupling factor</fullName>
        <shortName evidence="9">TRCF</shortName>
        <ecNumber evidence="9">3.6.4.-</ecNumber>
    </recommendedName>
</protein>
<evidence type="ECO:0000259" key="12">
    <source>
        <dbReference type="PROSITE" id="PS51194"/>
    </source>
</evidence>
<evidence type="ECO:0000256" key="9">
    <source>
        <dbReference type="HAMAP-Rule" id="MF_00969"/>
    </source>
</evidence>
<dbReference type="InterPro" id="IPR004576">
    <property type="entry name" value="Mfd"/>
</dbReference>
<dbReference type="Pfam" id="PF00271">
    <property type="entry name" value="Helicase_C"/>
    <property type="match status" value="1"/>
</dbReference>
<evidence type="ECO:0000313" key="13">
    <source>
        <dbReference type="EMBL" id="MBP0614428.1"/>
    </source>
</evidence>
<dbReference type="HAMAP" id="MF_00969">
    <property type="entry name" value="TRCF"/>
    <property type="match status" value="1"/>
</dbReference>
<comment type="similarity">
    <text evidence="9">In the C-terminal section; belongs to the helicase family. RecG subfamily.</text>
</comment>
<dbReference type="InterPro" id="IPR047112">
    <property type="entry name" value="RecG/Mfd"/>
</dbReference>
<evidence type="ECO:0000256" key="7">
    <source>
        <dbReference type="ARBA" id="ARBA00023125"/>
    </source>
</evidence>
<keyword evidence="6 9" id="KW-0067">ATP-binding</keyword>
<dbReference type="SMART" id="SM00490">
    <property type="entry name" value="HELICc"/>
    <property type="match status" value="1"/>
</dbReference>
<dbReference type="PANTHER" id="PTHR47964:SF1">
    <property type="entry name" value="ATP-DEPENDENT DNA HELICASE HOMOLOG RECG, CHLOROPLASTIC"/>
    <property type="match status" value="1"/>
</dbReference>
<dbReference type="GO" id="GO:0004386">
    <property type="term" value="F:helicase activity"/>
    <property type="evidence" value="ECO:0007669"/>
    <property type="project" value="UniProtKB-KW"/>
</dbReference>
<dbReference type="Gene3D" id="3.90.1150.50">
    <property type="entry name" value="Transcription-repair-coupling factor, D7 domain"/>
    <property type="match status" value="1"/>
</dbReference>
<reference evidence="13 14" key="1">
    <citation type="submission" date="2021-04" db="EMBL/GenBank/DDBJ databases">
        <title>Whole genome sequence of Jiella sp. KSK16Y-1.</title>
        <authorList>
            <person name="Tuo L."/>
        </authorList>
    </citation>
    <scope>NUCLEOTIDE SEQUENCE [LARGE SCALE GENOMIC DNA]</scope>
    <source>
        <strain evidence="13 14">KSK16Y-1</strain>
    </source>
</reference>
<dbReference type="InterPro" id="IPR005118">
    <property type="entry name" value="TRCF_C"/>
</dbReference>
<dbReference type="Pfam" id="PF02559">
    <property type="entry name" value="CarD_TRCF_RID"/>
    <property type="match status" value="1"/>
</dbReference>
<dbReference type="Gene3D" id="3.40.50.300">
    <property type="entry name" value="P-loop containing nucleotide triphosphate hydrolases"/>
    <property type="match status" value="2"/>
</dbReference>
<dbReference type="InterPro" id="IPR037235">
    <property type="entry name" value="TRCF-like_C_D7"/>
</dbReference>
<dbReference type="InterPro" id="IPR003711">
    <property type="entry name" value="CarD-like/TRCF_RID"/>
</dbReference>
<comment type="caution">
    <text evidence="13">The sequence shown here is derived from an EMBL/GenBank/DDBJ whole genome shotgun (WGS) entry which is preliminary data.</text>
</comment>
<dbReference type="SMART" id="SM00487">
    <property type="entry name" value="DEXDc"/>
    <property type="match status" value="1"/>
</dbReference>
<dbReference type="Pfam" id="PF17757">
    <property type="entry name" value="UvrB_inter"/>
    <property type="match status" value="1"/>
</dbReference>
<evidence type="ECO:0000256" key="5">
    <source>
        <dbReference type="ARBA" id="ARBA00022806"/>
    </source>
</evidence>
<comment type="similarity">
    <text evidence="9">In the N-terminal section; belongs to the UvrB family.</text>
</comment>
<comment type="subcellular location">
    <subcellularLocation>
        <location evidence="9">Cytoplasm</location>
    </subcellularLocation>
</comment>
<evidence type="ECO:0000313" key="14">
    <source>
        <dbReference type="Proteomes" id="UP000678276"/>
    </source>
</evidence>
<dbReference type="InterPro" id="IPR001650">
    <property type="entry name" value="Helicase_C-like"/>
</dbReference>
<keyword evidence="7 9" id="KW-0238">DNA-binding</keyword>
<keyword evidence="2 9" id="KW-0547">Nucleotide-binding</keyword>
<dbReference type="SUPFAM" id="SSF143517">
    <property type="entry name" value="TRCF domain-like"/>
    <property type="match status" value="1"/>
</dbReference>
<name>A0ABS4BCE9_9HYPH</name>
<dbReference type="SUPFAM" id="SSF52540">
    <property type="entry name" value="P-loop containing nucleoside triphosphate hydrolases"/>
    <property type="match status" value="4"/>
</dbReference>
<dbReference type="Gene3D" id="2.40.10.170">
    <property type="match status" value="1"/>
</dbReference>
<keyword evidence="5 13" id="KW-0347">Helicase</keyword>
<dbReference type="PROSITE" id="PS51192">
    <property type="entry name" value="HELICASE_ATP_BIND_1"/>
    <property type="match status" value="1"/>
</dbReference>
<dbReference type="PROSITE" id="PS51194">
    <property type="entry name" value="HELICASE_CTER"/>
    <property type="match status" value="1"/>
</dbReference>
<dbReference type="Gene3D" id="3.40.50.11180">
    <property type="match status" value="1"/>
</dbReference>
<feature type="region of interest" description="Disordered" evidence="10">
    <location>
        <begin position="217"/>
        <end position="243"/>
    </location>
</feature>
<evidence type="ECO:0000256" key="4">
    <source>
        <dbReference type="ARBA" id="ARBA00022801"/>
    </source>
</evidence>
<keyword evidence="4 9" id="KW-0378">Hydrolase</keyword>
<dbReference type="InterPro" id="IPR041471">
    <property type="entry name" value="UvrB_inter"/>
</dbReference>
<sequence length="1114" mass="120001">MQHVKTTAGSTGKTKPVFPLHPIGAVAAMIARRAGKGRKPFVYIAETGRRRQDIFDLARLLSEQGAVAEFAAPDGLPGDGLPVSAATAGNRMATLRWLLDAEKRPSVVITTPAALIRKVPPRSIWTDRHLEICVGETLDADLVAARLRRLGYWQDDRVDEAGEFAIRGKVIEIFPAAAPRPCRIEHGDGVVIAIRSYDPASQRSVAETGRLIVDPASELTMSDEEASTEAGGRGEGESDGPLSRPHPFLCRHYETCETLFDYLPEAEVIVERGADLRAEEIFMALEGLDGETASGHAVLADHLSRDDWDDILADRLAALVDEVRVDRTVPVFALERQPYKAFADFAAARLDDGHRIVLAGSDARALTAARRRIARLLDRQILDAATWSDVTGAEPSSMLAFEAPIVEGFIVPESDVTVVSLRDLDGQTASQSARRQTGGFAAPADTFFTGDKVVHIDHGVAILDGLAPIETDKAGAGAGEALVLRFGKDETLLVPLNDIGAVWRYGGPSSEVSLDTLKGQSWAKRRNAVFEAISATAGKMVKRLQEKAAAKAAVIKPDRVAFERFCARFAYELTPDQSRATGEVLADLSSGHPMDRLVCGDVGYGKTEVALRAAAAAVFSGKQVAVVAPTTVLAQQHYREFVKRFAPQDVEVVRLSRLVEKDEAEATKEALASGRAKIVVGTHAIIGKDVAFKDLALVVIDEEQRFGSKHKGAMRALADGLHVLAMTATPIPRTLEAGFVGLSDLSIIAMPPVRRSPVRTRIGPFDDEKIASALSAEHARGGQSFVVCPRIEDLEPMADKLAELAPDQSVVMLHGRMKPEEVEDAMLAFANHAHDILLATTIVESGLDVANANTMIVCRADRFGLAELHQLRGRVGRGISRGHVLLTTEAGEAVSEEAQKRLHALMEFDTLGSGFDIAARDLDLRGTGDLLGDEQAGHLQTIGIALYRKTLERAIAVARGNPNPDEIRPVVSIGLNLSIPADYVTEPDMRIEIANLLERVEETATLDELRAEIADRFGPMPEGLETSFAIAALRLRCAGLGVTKLDLGPKAVALSFTPPTFSCLEASKVERGEDGLKWSKQRLVFAHLEGDPADPIAAAEGVLDRLESLLPATV</sequence>
<dbReference type="EMBL" id="JAGJCF010000001">
    <property type="protein sequence ID" value="MBP0614428.1"/>
    <property type="molecule type" value="Genomic_DNA"/>
</dbReference>
<keyword evidence="1 9" id="KW-0963">Cytoplasm</keyword>
<feature type="domain" description="Helicase C-terminal" evidence="12">
    <location>
        <begin position="766"/>
        <end position="923"/>
    </location>
</feature>
<dbReference type="InterPro" id="IPR027417">
    <property type="entry name" value="P-loop_NTPase"/>
</dbReference>
<evidence type="ECO:0000256" key="8">
    <source>
        <dbReference type="ARBA" id="ARBA00023204"/>
    </source>
</evidence>
<comment type="function">
    <text evidence="9">Couples transcription and DNA repair by recognizing RNA polymerase (RNAP) stalled at DNA lesions. Mediates ATP-dependent release of RNAP and its truncated transcript from the DNA, and recruitment of nucleotide excision repair machinery to the damaged site.</text>
</comment>
<keyword evidence="8 9" id="KW-0234">DNA repair</keyword>
<keyword evidence="14" id="KW-1185">Reference proteome</keyword>
<dbReference type="Gene3D" id="3.30.2060.10">
    <property type="entry name" value="Penicillin-binding protein 1b domain"/>
    <property type="match status" value="1"/>
</dbReference>
<organism evidence="13 14">
    <name type="scientific">Jiella mangrovi</name>
    <dbReference type="NCBI Taxonomy" id="2821407"/>
    <lineage>
        <taxon>Bacteria</taxon>
        <taxon>Pseudomonadati</taxon>
        <taxon>Pseudomonadota</taxon>
        <taxon>Alphaproteobacteria</taxon>
        <taxon>Hyphomicrobiales</taxon>
        <taxon>Aurantimonadaceae</taxon>
        <taxon>Jiella</taxon>
    </lineage>
</organism>
<dbReference type="SUPFAM" id="SSF141259">
    <property type="entry name" value="CarD-like"/>
    <property type="match status" value="1"/>
</dbReference>
<dbReference type="RefSeq" id="WP_209592830.1">
    <property type="nucleotide sequence ID" value="NZ_JAGJCF010000001.1"/>
</dbReference>
<dbReference type="SMART" id="SM01058">
    <property type="entry name" value="CarD_TRCF"/>
    <property type="match status" value="1"/>
</dbReference>
<gene>
    <name evidence="9" type="primary">mfd</name>
    <name evidence="13" type="ORF">J6595_02340</name>
</gene>
<dbReference type="PANTHER" id="PTHR47964">
    <property type="entry name" value="ATP-DEPENDENT DNA HELICASE HOMOLOG RECG, CHLOROPLASTIC"/>
    <property type="match status" value="1"/>
</dbReference>
<dbReference type="Proteomes" id="UP000678276">
    <property type="component" value="Unassembled WGS sequence"/>
</dbReference>
<feature type="domain" description="Helicase ATP-binding" evidence="11">
    <location>
        <begin position="587"/>
        <end position="748"/>
    </location>
</feature>
<evidence type="ECO:0000259" key="11">
    <source>
        <dbReference type="PROSITE" id="PS51192"/>
    </source>
</evidence>
<evidence type="ECO:0000256" key="2">
    <source>
        <dbReference type="ARBA" id="ARBA00022741"/>
    </source>
</evidence>
<keyword evidence="3 9" id="KW-0227">DNA damage</keyword>
<dbReference type="EC" id="3.6.4.-" evidence="9"/>
<accession>A0ABS4BCE9</accession>
<proteinExistence type="inferred from homology"/>
<evidence type="ECO:0000256" key="1">
    <source>
        <dbReference type="ARBA" id="ARBA00022490"/>
    </source>
</evidence>
<dbReference type="InterPro" id="IPR011545">
    <property type="entry name" value="DEAD/DEAH_box_helicase_dom"/>
</dbReference>
<dbReference type="Pfam" id="PF00270">
    <property type="entry name" value="DEAD"/>
    <property type="match status" value="1"/>
</dbReference>